<keyword evidence="2" id="KW-1185">Reference proteome</keyword>
<dbReference type="EMBL" id="LGSP01000006">
    <property type="protein sequence ID" value="KNE83473.1"/>
    <property type="molecule type" value="Genomic_DNA"/>
</dbReference>
<protein>
    <submittedName>
        <fullName evidence="1">Uncharacterized protein</fullName>
    </submittedName>
</protein>
<organism evidence="1 2">
    <name type="scientific">Streptomyces fradiae</name>
    <name type="common">Streptomyces roseoflavus</name>
    <dbReference type="NCBI Taxonomy" id="1906"/>
    <lineage>
        <taxon>Bacteria</taxon>
        <taxon>Bacillati</taxon>
        <taxon>Actinomycetota</taxon>
        <taxon>Actinomycetes</taxon>
        <taxon>Kitasatosporales</taxon>
        <taxon>Streptomycetaceae</taxon>
        <taxon>Streptomyces</taxon>
    </lineage>
</organism>
<dbReference type="Proteomes" id="UP000037185">
    <property type="component" value="Unassembled WGS sequence"/>
</dbReference>
<gene>
    <name evidence="1" type="ORF">ADZ36_05190</name>
</gene>
<evidence type="ECO:0000313" key="1">
    <source>
        <dbReference type="EMBL" id="KNE83473.1"/>
    </source>
</evidence>
<accession>A0ACC4WFU4</accession>
<name>A0ACC4WFU4_STRFR</name>
<comment type="caution">
    <text evidence="1">The sequence shown here is derived from an EMBL/GenBank/DDBJ whole genome shotgun (WGS) entry which is preliminary data.</text>
</comment>
<proteinExistence type="predicted"/>
<sequence>MAASERPGSRSRSAASVSRRPVRYDMGGSPTSPVKRRARTARETPAADASDATVHASPGRSCSCRRARPTTGSLPARNQSGAPLPGSVSQERRNVDEQQVQEPVEDHLLADVLLVQLGGQHADQRGPRRRGGLDQQRRQAGEQPAPDLAGCLVGAAEHHRRSRAVWLAPGAHPQRHRLGDVLPVAGVAALVRADGDVRPCRRVVDERVRLGAAQHRHVPGLQPHRGGVLAESCRCGGRR</sequence>
<evidence type="ECO:0000313" key="2">
    <source>
        <dbReference type="Proteomes" id="UP000037185"/>
    </source>
</evidence>
<reference evidence="1" key="1">
    <citation type="submission" date="2015-07" db="EMBL/GenBank/DDBJ databases">
        <title>Draft genome sequence of Streptomyces fradiae, a resistant strain to nitron-oligomycin.</title>
        <authorList>
            <person name="Vatlin A.A."/>
            <person name="Bekker O.B."/>
            <person name="Danilenko V.N."/>
        </authorList>
    </citation>
    <scope>NUCLEOTIDE SEQUENCE</scope>
    <source>
        <strain evidence="1">Olg1-1</strain>
    </source>
</reference>